<accession>A0A8X6XXR2</accession>
<evidence type="ECO:0000313" key="1">
    <source>
        <dbReference type="EMBL" id="GFY62261.1"/>
    </source>
</evidence>
<comment type="caution">
    <text evidence="1">The sequence shown here is derived from an EMBL/GenBank/DDBJ whole genome shotgun (WGS) entry which is preliminary data.</text>
</comment>
<dbReference type="Proteomes" id="UP000886998">
    <property type="component" value="Unassembled WGS sequence"/>
</dbReference>
<dbReference type="AlphaFoldDB" id="A0A8X6XXR2"/>
<reference evidence="1" key="1">
    <citation type="submission" date="2020-08" db="EMBL/GenBank/DDBJ databases">
        <title>Multicomponent nature underlies the extraordinary mechanical properties of spider dragline silk.</title>
        <authorList>
            <person name="Kono N."/>
            <person name="Nakamura H."/>
            <person name="Mori M."/>
            <person name="Yoshida Y."/>
            <person name="Ohtoshi R."/>
            <person name="Malay A.D."/>
            <person name="Moran D.A.P."/>
            <person name="Tomita M."/>
            <person name="Numata K."/>
            <person name="Arakawa K."/>
        </authorList>
    </citation>
    <scope>NUCLEOTIDE SEQUENCE</scope>
</reference>
<evidence type="ECO:0000313" key="2">
    <source>
        <dbReference type="Proteomes" id="UP000886998"/>
    </source>
</evidence>
<name>A0A8X6XXR2_9ARAC</name>
<dbReference type="EMBL" id="BMAV01014156">
    <property type="protein sequence ID" value="GFY62261.1"/>
    <property type="molecule type" value="Genomic_DNA"/>
</dbReference>
<gene>
    <name evidence="1" type="ORF">TNIN_414461</name>
</gene>
<proteinExistence type="predicted"/>
<keyword evidence="2" id="KW-1185">Reference proteome</keyword>
<protein>
    <submittedName>
        <fullName evidence="1">Uncharacterized protein</fullName>
    </submittedName>
</protein>
<dbReference type="OrthoDB" id="10605505at2759"/>
<organism evidence="1 2">
    <name type="scientific">Trichonephila inaurata madagascariensis</name>
    <dbReference type="NCBI Taxonomy" id="2747483"/>
    <lineage>
        <taxon>Eukaryota</taxon>
        <taxon>Metazoa</taxon>
        <taxon>Ecdysozoa</taxon>
        <taxon>Arthropoda</taxon>
        <taxon>Chelicerata</taxon>
        <taxon>Arachnida</taxon>
        <taxon>Araneae</taxon>
        <taxon>Araneomorphae</taxon>
        <taxon>Entelegynae</taxon>
        <taxon>Araneoidea</taxon>
        <taxon>Nephilidae</taxon>
        <taxon>Trichonephila</taxon>
        <taxon>Trichonephila inaurata</taxon>
    </lineage>
</organism>
<sequence length="133" mass="15318">MQYKLFPITLDNCMFLIYSILSLEDTVCVPPEAGSTQQNRICETDIDHFPAKPSYCKGKGLTVALSRYLLIKLSKSVSKLLPKRPRNTPYRLWLVHFPDELTRKSRAGSTLLLDESRNFYLHAILSGYHVREK</sequence>